<keyword evidence="2" id="KW-0813">Transport</keyword>
<keyword evidence="10" id="KW-1185">Reference proteome</keyword>
<feature type="region of interest" description="Disordered" evidence="6">
    <location>
        <begin position="238"/>
        <end position="261"/>
    </location>
</feature>
<comment type="subcellular location">
    <subcellularLocation>
        <location evidence="1">Cell membrane</location>
        <topology evidence="1">Multi-pass membrane protein</topology>
    </subcellularLocation>
</comment>
<evidence type="ECO:0000256" key="5">
    <source>
        <dbReference type="ARBA" id="ARBA00023136"/>
    </source>
</evidence>
<dbReference type="InterPro" id="IPR005828">
    <property type="entry name" value="MFS_sugar_transport-like"/>
</dbReference>
<dbReference type="EMBL" id="BAAABW010000023">
    <property type="protein sequence ID" value="GAA0360085.1"/>
    <property type="molecule type" value="Genomic_DNA"/>
</dbReference>
<keyword evidence="5 7" id="KW-0472">Membrane</keyword>
<proteinExistence type="predicted"/>
<dbReference type="PANTHER" id="PTHR23511:SF34">
    <property type="entry name" value="SYNAPTIC VESICLE GLYCOPROTEIN 2"/>
    <property type="match status" value="1"/>
</dbReference>
<gene>
    <name evidence="9" type="ORF">GCM10010319_41850</name>
</gene>
<feature type="transmembrane region" description="Helical" evidence="7">
    <location>
        <begin position="154"/>
        <end position="175"/>
    </location>
</feature>
<dbReference type="InterPro" id="IPR005829">
    <property type="entry name" value="Sugar_transporter_CS"/>
</dbReference>
<protein>
    <submittedName>
        <fullName evidence="9">MFS transporter</fullName>
    </submittedName>
</protein>
<dbReference type="SUPFAM" id="SSF103473">
    <property type="entry name" value="MFS general substrate transporter"/>
    <property type="match status" value="1"/>
</dbReference>
<evidence type="ECO:0000256" key="3">
    <source>
        <dbReference type="ARBA" id="ARBA00022692"/>
    </source>
</evidence>
<feature type="transmembrane region" description="Helical" evidence="7">
    <location>
        <begin position="391"/>
        <end position="415"/>
    </location>
</feature>
<evidence type="ECO:0000256" key="6">
    <source>
        <dbReference type="SAM" id="MobiDB-lite"/>
    </source>
</evidence>
<feature type="transmembrane region" description="Helical" evidence="7">
    <location>
        <begin position="121"/>
        <end position="142"/>
    </location>
</feature>
<dbReference type="PROSITE" id="PS50850">
    <property type="entry name" value="MFS"/>
    <property type="match status" value="1"/>
</dbReference>
<feature type="transmembrane region" description="Helical" evidence="7">
    <location>
        <begin position="333"/>
        <end position="352"/>
    </location>
</feature>
<dbReference type="Gene3D" id="1.20.1250.20">
    <property type="entry name" value="MFS general substrate transporter like domains"/>
    <property type="match status" value="1"/>
</dbReference>
<evidence type="ECO:0000313" key="10">
    <source>
        <dbReference type="Proteomes" id="UP001500063"/>
    </source>
</evidence>
<name>A0ABP3H279_9ACTN</name>
<evidence type="ECO:0000256" key="1">
    <source>
        <dbReference type="ARBA" id="ARBA00004651"/>
    </source>
</evidence>
<evidence type="ECO:0000313" key="9">
    <source>
        <dbReference type="EMBL" id="GAA0360085.1"/>
    </source>
</evidence>
<dbReference type="RefSeq" id="WP_344119816.1">
    <property type="nucleotide sequence ID" value="NZ_BAAABW010000023.1"/>
</dbReference>
<feature type="domain" description="Major facilitator superfamily (MFS) profile" evidence="8">
    <location>
        <begin position="30"/>
        <end position="446"/>
    </location>
</feature>
<sequence>MREEATLQAGPAQVAARLDRLPITRRHRAGVVTVGLGLFFDMYEIFMSGVLGAVLADEFRLGRTATSTVLASAFIGMFLGVVVMGQLADRFGRRVCLLASIGIYATFSLVGAASVNAPMLIAARFLAGIGIGPELPLADAYLSDLLPARFRGRYTAWAYTVSFLGVPTVGLMAHWLVPVSPLGLAGWRWLFLIGAAGGFCVLLLRRHLIESPRWLASVGRTEEAERVLRDLEDGAGLPRSPALSVPHAPVTRHTPGARPSLTPAHRRRAAMMAVFHLLQGIGFYGFGTMAPLVLAAKGFSIVHSLLFSAVTFFGYPLGSLASIPLIERMERKYLIVGTALAMAGAGLAFGHAQDKVTIMVAGLCYTAVSNVFSNAYHVYQAEIFPTALRATAIGWTYSLSRVTSAVMPFAMVPFLNRFGSGTLFAVVAAAMTVIAVDIGVLGPTANGRSLEEVNEPAGAIRRSTPGHEHRADGSRPRIRP</sequence>
<keyword evidence="4 7" id="KW-1133">Transmembrane helix</keyword>
<feature type="region of interest" description="Disordered" evidence="6">
    <location>
        <begin position="452"/>
        <end position="480"/>
    </location>
</feature>
<feature type="transmembrane region" description="Helical" evidence="7">
    <location>
        <begin position="421"/>
        <end position="441"/>
    </location>
</feature>
<dbReference type="InterPro" id="IPR036259">
    <property type="entry name" value="MFS_trans_sf"/>
</dbReference>
<dbReference type="PROSITE" id="PS00216">
    <property type="entry name" value="SUGAR_TRANSPORT_1"/>
    <property type="match status" value="1"/>
</dbReference>
<organism evidence="9 10">
    <name type="scientific">Streptomyces blastmyceticus</name>
    <dbReference type="NCBI Taxonomy" id="68180"/>
    <lineage>
        <taxon>Bacteria</taxon>
        <taxon>Bacillati</taxon>
        <taxon>Actinomycetota</taxon>
        <taxon>Actinomycetes</taxon>
        <taxon>Kitasatosporales</taxon>
        <taxon>Streptomycetaceae</taxon>
        <taxon>Streptomyces</taxon>
    </lineage>
</organism>
<accession>A0ABP3H279</accession>
<feature type="transmembrane region" description="Helical" evidence="7">
    <location>
        <begin position="301"/>
        <end position="326"/>
    </location>
</feature>
<feature type="transmembrane region" description="Helical" evidence="7">
    <location>
        <begin position="358"/>
        <end position="379"/>
    </location>
</feature>
<evidence type="ECO:0000256" key="2">
    <source>
        <dbReference type="ARBA" id="ARBA00022448"/>
    </source>
</evidence>
<evidence type="ECO:0000256" key="4">
    <source>
        <dbReference type="ARBA" id="ARBA00022989"/>
    </source>
</evidence>
<feature type="compositionally biased region" description="Basic and acidic residues" evidence="6">
    <location>
        <begin position="465"/>
        <end position="480"/>
    </location>
</feature>
<feature type="transmembrane region" description="Helical" evidence="7">
    <location>
        <begin position="68"/>
        <end position="88"/>
    </location>
</feature>
<dbReference type="Proteomes" id="UP001500063">
    <property type="component" value="Unassembled WGS sequence"/>
</dbReference>
<dbReference type="InterPro" id="IPR020846">
    <property type="entry name" value="MFS_dom"/>
</dbReference>
<keyword evidence="3 7" id="KW-0812">Transmembrane</keyword>
<dbReference type="PANTHER" id="PTHR23511">
    <property type="entry name" value="SYNAPTIC VESICLE GLYCOPROTEIN 2"/>
    <property type="match status" value="1"/>
</dbReference>
<feature type="transmembrane region" description="Helical" evidence="7">
    <location>
        <begin position="95"/>
        <end position="115"/>
    </location>
</feature>
<dbReference type="Pfam" id="PF00083">
    <property type="entry name" value="Sugar_tr"/>
    <property type="match status" value="1"/>
</dbReference>
<dbReference type="CDD" id="cd17316">
    <property type="entry name" value="MFS_SV2_like"/>
    <property type="match status" value="1"/>
</dbReference>
<feature type="transmembrane region" description="Helical" evidence="7">
    <location>
        <begin position="273"/>
        <end position="295"/>
    </location>
</feature>
<feature type="transmembrane region" description="Helical" evidence="7">
    <location>
        <begin position="187"/>
        <end position="204"/>
    </location>
</feature>
<feature type="transmembrane region" description="Helical" evidence="7">
    <location>
        <begin position="29"/>
        <end position="56"/>
    </location>
</feature>
<evidence type="ECO:0000256" key="7">
    <source>
        <dbReference type="SAM" id="Phobius"/>
    </source>
</evidence>
<comment type="caution">
    <text evidence="9">The sequence shown here is derived from an EMBL/GenBank/DDBJ whole genome shotgun (WGS) entry which is preliminary data.</text>
</comment>
<reference evidence="10" key="1">
    <citation type="journal article" date="2019" name="Int. J. Syst. Evol. Microbiol.">
        <title>The Global Catalogue of Microorganisms (GCM) 10K type strain sequencing project: providing services to taxonomists for standard genome sequencing and annotation.</title>
        <authorList>
            <consortium name="The Broad Institute Genomics Platform"/>
            <consortium name="The Broad Institute Genome Sequencing Center for Infectious Disease"/>
            <person name="Wu L."/>
            <person name="Ma J."/>
        </authorList>
    </citation>
    <scope>NUCLEOTIDE SEQUENCE [LARGE SCALE GENOMIC DNA]</scope>
    <source>
        <strain evidence="10">JCM 4565</strain>
    </source>
</reference>
<evidence type="ECO:0000259" key="8">
    <source>
        <dbReference type="PROSITE" id="PS50850"/>
    </source>
</evidence>